<name>A0ABV3FDJ9_9NOCA</name>
<gene>
    <name evidence="2" type="ORF">AB0H72_23920</name>
</gene>
<protein>
    <submittedName>
        <fullName evidence="2">Uncharacterized protein</fullName>
    </submittedName>
</protein>
<dbReference type="EMBL" id="JBFAIH010000015">
    <property type="protein sequence ID" value="MEV0365747.1"/>
    <property type="molecule type" value="Genomic_DNA"/>
</dbReference>
<evidence type="ECO:0000313" key="2">
    <source>
        <dbReference type="EMBL" id="MEV0365747.1"/>
    </source>
</evidence>
<sequence length="56" mass="5577">MTAIIAKFLTSVATAAPFIGTPPGQVFLAAMSAETLAEALAVVGVTRAELTATARG</sequence>
<evidence type="ECO:0000313" key="3">
    <source>
        <dbReference type="Proteomes" id="UP001551658"/>
    </source>
</evidence>
<organism evidence="2 3">
    <name type="scientific">Nocardia fusca</name>
    <dbReference type="NCBI Taxonomy" id="941183"/>
    <lineage>
        <taxon>Bacteria</taxon>
        <taxon>Bacillati</taxon>
        <taxon>Actinomycetota</taxon>
        <taxon>Actinomycetes</taxon>
        <taxon>Mycobacteriales</taxon>
        <taxon>Nocardiaceae</taxon>
        <taxon>Nocardia</taxon>
    </lineage>
</organism>
<feature type="signal peptide" evidence="1">
    <location>
        <begin position="1"/>
        <end position="15"/>
    </location>
</feature>
<dbReference type="Proteomes" id="UP001551658">
    <property type="component" value="Unassembled WGS sequence"/>
</dbReference>
<dbReference type="RefSeq" id="WP_357982603.1">
    <property type="nucleotide sequence ID" value="NZ_JBFAIH010000015.1"/>
</dbReference>
<comment type="caution">
    <text evidence="2">The sequence shown here is derived from an EMBL/GenBank/DDBJ whole genome shotgun (WGS) entry which is preliminary data.</text>
</comment>
<accession>A0ABV3FDJ9</accession>
<proteinExistence type="predicted"/>
<evidence type="ECO:0000256" key="1">
    <source>
        <dbReference type="SAM" id="SignalP"/>
    </source>
</evidence>
<keyword evidence="1" id="KW-0732">Signal</keyword>
<keyword evidence="3" id="KW-1185">Reference proteome</keyword>
<feature type="chain" id="PRO_5046278380" evidence="1">
    <location>
        <begin position="16"/>
        <end position="56"/>
    </location>
</feature>
<reference evidence="2 3" key="1">
    <citation type="submission" date="2024-06" db="EMBL/GenBank/DDBJ databases">
        <title>The Natural Products Discovery Center: Release of the First 8490 Sequenced Strains for Exploring Actinobacteria Biosynthetic Diversity.</title>
        <authorList>
            <person name="Kalkreuter E."/>
            <person name="Kautsar S.A."/>
            <person name="Yang D."/>
            <person name="Bader C.D."/>
            <person name="Teijaro C.N."/>
            <person name="Fluegel L."/>
            <person name="Davis C.M."/>
            <person name="Simpson J.R."/>
            <person name="Lauterbach L."/>
            <person name="Steele A.D."/>
            <person name="Gui C."/>
            <person name="Meng S."/>
            <person name="Li G."/>
            <person name="Viehrig K."/>
            <person name="Ye F."/>
            <person name="Su P."/>
            <person name="Kiefer A.F."/>
            <person name="Nichols A."/>
            <person name="Cepeda A.J."/>
            <person name="Yan W."/>
            <person name="Fan B."/>
            <person name="Jiang Y."/>
            <person name="Adhikari A."/>
            <person name="Zheng C.-J."/>
            <person name="Schuster L."/>
            <person name="Cowan T.M."/>
            <person name="Smanski M.J."/>
            <person name="Chevrette M.G."/>
            <person name="De Carvalho L.P.S."/>
            <person name="Shen B."/>
        </authorList>
    </citation>
    <scope>NUCLEOTIDE SEQUENCE [LARGE SCALE GENOMIC DNA]</scope>
    <source>
        <strain evidence="2 3">NPDC050671</strain>
    </source>
</reference>